<dbReference type="Gene3D" id="3.40.50.1400">
    <property type="match status" value="1"/>
</dbReference>
<dbReference type="GO" id="GO:0046718">
    <property type="term" value="P:symbiont entry into host cell"/>
    <property type="evidence" value="ECO:0007669"/>
    <property type="project" value="UniProtKB-KW"/>
</dbReference>
<comment type="similarity">
    <text evidence="2">Belongs to the CobH/CbiC family.</text>
</comment>
<dbReference type="GO" id="GO:0009236">
    <property type="term" value="P:cobalamin biosynthetic process"/>
    <property type="evidence" value="ECO:0007669"/>
    <property type="project" value="UniProtKB-UniPathway"/>
</dbReference>
<keyword evidence="3" id="KW-0169">Cobalamin biosynthesis</keyword>
<evidence type="ECO:0000256" key="6">
    <source>
        <dbReference type="ARBA" id="ARBA00023239"/>
    </source>
</evidence>
<dbReference type="SUPFAM" id="SSF63965">
    <property type="entry name" value="Precorrin-8X methylmutase CbiC/CobH"/>
    <property type="match status" value="1"/>
</dbReference>
<dbReference type="SUPFAM" id="SSF53800">
    <property type="entry name" value="Chelatase"/>
    <property type="match status" value="1"/>
</dbReference>
<gene>
    <name evidence="9" type="ORF">LCGC14_3135600</name>
</gene>
<name>A0A0F8WMD2_9ZZZZ</name>
<dbReference type="GO" id="GO:0046872">
    <property type="term" value="F:metal ion binding"/>
    <property type="evidence" value="ECO:0007669"/>
    <property type="project" value="UniProtKB-KW"/>
</dbReference>
<dbReference type="GO" id="GO:0016993">
    <property type="term" value="F:precorrin-8X methylmutase activity"/>
    <property type="evidence" value="ECO:0007669"/>
    <property type="project" value="InterPro"/>
</dbReference>
<comment type="caution">
    <text evidence="9">The sequence shown here is derived from an EMBL/GenBank/DDBJ whole genome shotgun (WGS) entry which is preliminary data.</text>
</comment>
<dbReference type="PANTHER" id="PTHR43588:SF1">
    <property type="entry name" value="COBALT-PRECORRIN-8 METHYLMUTASE"/>
    <property type="match status" value="1"/>
</dbReference>
<keyword evidence="6" id="KW-0456">Lyase</keyword>
<dbReference type="GO" id="GO:0044423">
    <property type="term" value="C:virion component"/>
    <property type="evidence" value="ECO:0007669"/>
    <property type="project" value="UniProtKB-KW"/>
</dbReference>
<comment type="pathway">
    <text evidence="1">Cofactor biosynthesis; adenosylcobalamin biosynthesis.</text>
</comment>
<dbReference type="InterPro" id="IPR002762">
    <property type="entry name" value="CbiX-like"/>
</dbReference>
<feature type="domain" description="Cobalamin biosynthesis precorrin-8X methylmutase CobH/CbiC" evidence="8">
    <location>
        <begin position="57"/>
        <end position="139"/>
    </location>
</feature>
<proteinExistence type="inferred from homology"/>
<accession>A0A0F8WMD2</accession>
<organism evidence="9">
    <name type="scientific">marine sediment metagenome</name>
    <dbReference type="NCBI Taxonomy" id="412755"/>
    <lineage>
        <taxon>unclassified sequences</taxon>
        <taxon>metagenomes</taxon>
        <taxon>ecological metagenomes</taxon>
    </lineage>
</organism>
<dbReference type="Pfam" id="PF02570">
    <property type="entry name" value="CbiC"/>
    <property type="match status" value="1"/>
</dbReference>
<feature type="region of interest" description="Disordered" evidence="7">
    <location>
        <begin position="316"/>
        <end position="335"/>
    </location>
</feature>
<evidence type="ECO:0000313" key="9">
    <source>
        <dbReference type="EMBL" id="KKK49385.1"/>
    </source>
</evidence>
<evidence type="ECO:0000256" key="4">
    <source>
        <dbReference type="ARBA" id="ARBA00022723"/>
    </source>
</evidence>
<evidence type="ECO:0000256" key="7">
    <source>
        <dbReference type="SAM" id="MobiDB-lite"/>
    </source>
</evidence>
<evidence type="ECO:0000256" key="1">
    <source>
        <dbReference type="ARBA" id="ARBA00004953"/>
    </source>
</evidence>
<keyword evidence="5" id="KW-0413">Isomerase</keyword>
<evidence type="ECO:0000256" key="2">
    <source>
        <dbReference type="ARBA" id="ARBA00009774"/>
    </source>
</evidence>
<dbReference type="PANTHER" id="PTHR43588">
    <property type="entry name" value="COBALT-PRECORRIN-8 METHYLMUTASE"/>
    <property type="match status" value="1"/>
</dbReference>
<dbReference type="AlphaFoldDB" id="A0A0F8WMD2"/>
<dbReference type="GO" id="GO:0016829">
    <property type="term" value="F:lyase activity"/>
    <property type="evidence" value="ECO:0007669"/>
    <property type="project" value="UniProtKB-KW"/>
</dbReference>
<evidence type="ECO:0000256" key="3">
    <source>
        <dbReference type="ARBA" id="ARBA00022573"/>
    </source>
</evidence>
<evidence type="ECO:0000259" key="8">
    <source>
        <dbReference type="Pfam" id="PF02570"/>
    </source>
</evidence>
<evidence type="ECO:0000256" key="5">
    <source>
        <dbReference type="ARBA" id="ARBA00023235"/>
    </source>
</evidence>
<dbReference type="InterPro" id="IPR003722">
    <property type="entry name" value="Cbl_synth_CobH/CbiC"/>
</dbReference>
<reference evidence="9" key="1">
    <citation type="journal article" date="2015" name="Nature">
        <title>Complex archaea that bridge the gap between prokaryotes and eukaryotes.</title>
        <authorList>
            <person name="Spang A."/>
            <person name="Saw J.H."/>
            <person name="Jorgensen S.L."/>
            <person name="Zaremba-Niedzwiedzka K."/>
            <person name="Martijn J."/>
            <person name="Lind A.E."/>
            <person name="van Eijk R."/>
            <person name="Schleper C."/>
            <person name="Guy L."/>
            <person name="Ettema T.J."/>
        </authorList>
    </citation>
    <scope>NUCLEOTIDE SEQUENCE</scope>
</reference>
<sequence length="335" mass="37377">ECATRVNGFLTGDGSEWFDLTVQDPRIAREPAVMAWLDQVKRIVYTVLSSPRLGFTLSKEAQYKQLVVFGNAPTALLELNRLIIEEGVSPALVIAAPVGFVHVKESKEELLELDVPHIALTGRRGGSPLAVSIVHALCTLAAGEQPEAKPERPSVERFDSAILLGHGSRVLGADRSMVRVAESLKKKGRYANVETCNMSRLGPHFEETFEKCVRMGARKVLLLPYFLNEGLHMKLDIPVKMQKAVKRHPHVKLVLGNSLGFDPLLVRLVEKRIEESATLGDVRNLQLPDEDAYPVPHGQCEFVEMLPEDAARWREVQGKDRTIDGQNDKLRREKQ</sequence>
<protein>
    <recommendedName>
        <fullName evidence="8">Cobalamin biosynthesis precorrin-8X methylmutase CobH/CbiC domain-containing protein</fullName>
    </recommendedName>
</protein>
<dbReference type="Gene3D" id="3.40.50.10230">
    <property type="entry name" value="Cobalamin biosynthesis CobH/CbiC, precorrin-8X methylmutase"/>
    <property type="match status" value="1"/>
</dbReference>
<dbReference type="UniPathway" id="UPA00148"/>
<dbReference type="InterPro" id="IPR036588">
    <property type="entry name" value="CobH/CbiC_sf"/>
</dbReference>
<dbReference type="Pfam" id="PF01903">
    <property type="entry name" value="CbiX"/>
    <property type="match status" value="1"/>
</dbReference>
<keyword evidence="4" id="KW-0479">Metal-binding</keyword>
<feature type="non-terminal residue" evidence="9">
    <location>
        <position position="1"/>
    </location>
</feature>
<dbReference type="EMBL" id="LAZR01068575">
    <property type="protein sequence ID" value="KKK49385.1"/>
    <property type="molecule type" value="Genomic_DNA"/>
</dbReference>